<feature type="transmembrane region" description="Helical" evidence="1">
    <location>
        <begin position="62"/>
        <end position="81"/>
    </location>
</feature>
<feature type="transmembrane region" description="Helical" evidence="1">
    <location>
        <begin position="126"/>
        <end position="145"/>
    </location>
</feature>
<evidence type="ECO:0000256" key="1">
    <source>
        <dbReference type="SAM" id="Phobius"/>
    </source>
</evidence>
<reference evidence="2" key="1">
    <citation type="submission" date="2020-06" db="EMBL/GenBank/DDBJ databases">
        <title>Draft genome of Bugula neritina, a colonial animal packing powerful symbionts and potential medicines.</title>
        <authorList>
            <person name="Rayko M."/>
        </authorList>
    </citation>
    <scope>NUCLEOTIDE SEQUENCE [LARGE SCALE GENOMIC DNA]</scope>
    <source>
        <strain evidence="2">Kwan_BN1</strain>
    </source>
</reference>
<keyword evidence="1" id="KW-1133">Transmembrane helix</keyword>
<feature type="transmembrane region" description="Helical" evidence="1">
    <location>
        <begin position="276"/>
        <end position="296"/>
    </location>
</feature>
<protein>
    <submittedName>
        <fullName evidence="2">SLC16A12</fullName>
    </submittedName>
</protein>
<name>A0A7J7JUM4_BUGNE</name>
<dbReference type="AlphaFoldDB" id="A0A7J7JUM4"/>
<sequence length="442" mass="48394">MLAHSISIGFSYGILGSFTVAQSKYLNLSIYESSWTGATHLSTFFLTTPLTTALAKNISPSLLQITGGVLMLLGVGATAWAKEQWHSILSFGLVTGLGISLVRSASAAALPFYFQNEFVKFAMASVMIGFTIGMSALPLVCNYIFSMDDFPKTMFDVSKIMFLHLLCGLIFLPISIQNPEAKGIKTQNLTKSEVYQGVVLPLVKIIKSFKVWSYLLAALLRRFALTAFFTLITNYLMIQQRLSGQEVAQFRMTLGCMSVVGVVAMCITQNEKFNRLIPHAIGPFICGVVMMSITLAENDISLSMLMALFGLAFGSLLGNTTPAINTLVSEEEVKLVLMLECIMDGLGSVGGSPSTSYIQEETNLNTGLYFAGAFCMLSGLIMLLLTACKIREDKSRKDYSEEERTTQTIIRIKPYDHSQSKFSVKQVNVELLPLLSSDMASP</sequence>
<dbReference type="Gene3D" id="1.20.1250.20">
    <property type="entry name" value="MFS general substrate transporter like domains"/>
    <property type="match status" value="1"/>
</dbReference>
<dbReference type="InterPro" id="IPR036259">
    <property type="entry name" value="MFS_trans_sf"/>
</dbReference>
<keyword evidence="1" id="KW-0472">Membrane</keyword>
<dbReference type="InterPro" id="IPR050327">
    <property type="entry name" value="Proton-linked_MCT"/>
</dbReference>
<feature type="transmembrane region" description="Helical" evidence="1">
    <location>
        <begin position="157"/>
        <end position="176"/>
    </location>
</feature>
<dbReference type="GO" id="GO:0022857">
    <property type="term" value="F:transmembrane transporter activity"/>
    <property type="evidence" value="ECO:0007669"/>
    <property type="project" value="InterPro"/>
</dbReference>
<comment type="caution">
    <text evidence="2">The sequence shown here is derived from an EMBL/GenBank/DDBJ whole genome shotgun (WGS) entry which is preliminary data.</text>
</comment>
<dbReference type="EMBL" id="VXIV02001759">
    <property type="protein sequence ID" value="KAF6030070.1"/>
    <property type="molecule type" value="Genomic_DNA"/>
</dbReference>
<dbReference type="PANTHER" id="PTHR11360">
    <property type="entry name" value="MONOCARBOXYLATE TRANSPORTER"/>
    <property type="match status" value="1"/>
</dbReference>
<proteinExistence type="predicted"/>
<dbReference type="PANTHER" id="PTHR11360:SF284">
    <property type="entry name" value="EG:103B4.3 PROTEIN-RELATED"/>
    <property type="match status" value="1"/>
</dbReference>
<dbReference type="InterPro" id="IPR011701">
    <property type="entry name" value="MFS"/>
</dbReference>
<feature type="transmembrane region" description="Helical" evidence="1">
    <location>
        <begin position="88"/>
        <end position="114"/>
    </location>
</feature>
<dbReference type="SUPFAM" id="SSF103473">
    <property type="entry name" value="MFS general substrate transporter"/>
    <property type="match status" value="1"/>
</dbReference>
<feature type="transmembrane region" description="Helical" evidence="1">
    <location>
        <begin position="250"/>
        <end position="270"/>
    </location>
</feature>
<keyword evidence="3" id="KW-1185">Reference proteome</keyword>
<accession>A0A7J7JUM4</accession>
<feature type="transmembrane region" description="Helical" evidence="1">
    <location>
        <begin position="211"/>
        <end position="238"/>
    </location>
</feature>
<organism evidence="2 3">
    <name type="scientific">Bugula neritina</name>
    <name type="common">Brown bryozoan</name>
    <name type="synonym">Sertularia neritina</name>
    <dbReference type="NCBI Taxonomy" id="10212"/>
    <lineage>
        <taxon>Eukaryota</taxon>
        <taxon>Metazoa</taxon>
        <taxon>Spiralia</taxon>
        <taxon>Lophotrochozoa</taxon>
        <taxon>Bryozoa</taxon>
        <taxon>Gymnolaemata</taxon>
        <taxon>Cheilostomatida</taxon>
        <taxon>Flustrina</taxon>
        <taxon>Buguloidea</taxon>
        <taxon>Bugulidae</taxon>
        <taxon>Bugula</taxon>
    </lineage>
</organism>
<feature type="transmembrane region" description="Helical" evidence="1">
    <location>
        <begin position="367"/>
        <end position="387"/>
    </location>
</feature>
<dbReference type="Proteomes" id="UP000593567">
    <property type="component" value="Unassembled WGS sequence"/>
</dbReference>
<dbReference type="OrthoDB" id="6499973at2759"/>
<feature type="transmembrane region" description="Helical" evidence="1">
    <location>
        <begin position="308"/>
        <end position="328"/>
    </location>
</feature>
<evidence type="ECO:0000313" key="2">
    <source>
        <dbReference type="EMBL" id="KAF6030070.1"/>
    </source>
</evidence>
<gene>
    <name evidence="2" type="ORF">EB796_011621</name>
</gene>
<dbReference type="Pfam" id="PF07690">
    <property type="entry name" value="MFS_1"/>
    <property type="match status" value="1"/>
</dbReference>
<keyword evidence="1" id="KW-0812">Transmembrane</keyword>
<evidence type="ECO:0000313" key="3">
    <source>
        <dbReference type="Proteomes" id="UP000593567"/>
    </source>
</evidence>